<name>A0A4U0XJI6_9PEZI</name>
<feature type="compositionally biased region" description="Acidic residues" evidence="1">
    <location>
        <begin position="1"/>
        <end position="11"/>
    </location>
</feature>
<sequence>MAGPGDDDDAYENPAFDNDEVFRDTEQPHAGVSLGLMMRAEEEYGEPRIDERSASPDVLAAIAAAEQDGMAAIAEAQQAESWDDAMENLRTYVRGQDDEMETTAILDSLRADVEFMGRIEPYVSEGLHAEEITRDLLGYQTGYTMYTLALRPDWLVEPAAQQDLWQILPTLRRGDSSADDGLDTHGEARTALLATWALVEDLRSTYDALHFQMTEDAAVDWIDMAYERCIGTQNRAQRIIRLAERLAQQYERHSRYGEVDQDATTGSLQRIEEYLHNVTKMAVFVLMDGMREAERQRANGGP</sequence>
<evidence type="ECO:0000313" key="2">
    <source>
        <dbReference type="EMBL" id="TKA75678.1"/>
    </source>
</evidence>
<reference evidence="2 3" key="1">
    <citation type="submission" date="2017-03" db="EMBL/GenBank/DDBJ databases">
        <title>Genomes of endolithic fungi from Antarctica.</title>
        <authorList>
            <person name="Coleine C."/>
            <person name="Masonjones S."/>
            <person name="Stajich J.E."/>
        </authorList>
    </citation>
    <scope>NUCLEOTIDE SEQUENCE [LARGE SCALE GENOMIC DNA]</scope>
    <source>
        <strain evidence="2 3">CCFEE 5184</strain>
    </source>
</reference>
<dbReference type="EMBL" id="NAJQ01000185">
    <property type="protein sequence ID" value="TKA75678.1"/>
    <property type="molecule type" value="Genomic_DNA"/>
</dbReference>
<organism evidence="2 3">
    <name type="scientific">Friedmanniomyces simplex</name>
    <dbReference type="NCBI Taxonomy" id="329884"/>
    <lineage>
        <taxon>Eukaryota</taxon>
        <taxon>Fungi</taxon>
        <taxon>Dikarya</taxon>
        <taxon>Ascomycota</taxon>
        <taxon>Pezizomycotina</taxon>
        <taxon>Dothideomycetes</taxon>
        <taxon>Dothideomycetidae</taxon>
        <taxon>Mycosphaerellales</taxon>
        <taxon>Teratosphaeriaceae</taxon>
        <taxon>Friedmanniomyces</taxon>
    </lineage>
</organism>
<dbReference type="AlphaFoldDB" id="A0A4U0XJI6"/>
<protein>
    <submittedName>
        <fullName evidence="2">Uncharacterized protein</fullName>
    </submittedName>
</protein>
<gene>
    <name evidence="2" type="ORF">B0A55_03191</name>
</gene>
<evidence type="ECO:0000256" key="1">
    <source>
        <dbReference type="SAM" id="MobiDB-lite"/>
    </source>
</evidence>
<evidence type="ECO:0000313" key="3">
    <source>
        <dbReference type="Proteomes" id="UP000309340"/>
    </source>
</evidence>
<keyword evidence="3" id="KW-1185">Reference proteome</keyword>
<comment type="caution">
    <text evidence="2">The sequence shown here is derived from an EMBL/GenBank/DDBJ whole genome shotgun (WGS) entry which is preliminary data.</text>
</comment>
<accession>A0A4U0XJI6</accession>
<proteinExistence type="predicted"/>
<dbReference type="OrthoDB" id="3835205at2759"/>
<dbReference type="Proteomes" id="UP000309340">
    <property type="component" value="Unassembled WGS sequence"/>
</dbReference>
<feature type="region of interest" description="Disordered" evidence="1">
    <location>
        <begin position="1"/>
        <end position="33"/>
    </location>
</feature>